<dbReference type="Proteomes" id="UP000322454">
    <property type="component" value="Unassembled WGS sequence"/>
</dbReference>
<keyword evidence="1" id="KW-0812">Transmembrane</keyword>
<organism evidence="2 3">
    <name type="scientific">Candidatus Acidulodesulfobacterium acidiphilum</name>
    <dbReference type="NCBI Taxonomy" id="2597224"/>
    <lineage>
        <taxon>Bacteria</taxon>
        <taxon>Deltaproteobacteria</taxon>
        <taxon>Candidatus Acidulodesulfobacterales</taxon>
        <taxon>Candidatus Acidulodesulfobacterium</taxon>
    </lineage>
</organism>
<keyword evidence="1" id="KW-1133">Transmembrane helix</keyword>
<evidence type="ECO:0000313" key="2">
    <source>
        <dbReference type="EMBL" id="RZV39306.1"/>
    </source>
</evidence>
<comment type="caution">
    <text evidence="2">The sequence shown here is derived from an EMBL/GenBank/DDBJ whole genome shotgun (WGS) entry which is preliminary data.</text>
</comment>
<dbReference type="AlphaFoldDB" id="A0A520XDT8"/>
<keyword evidence="1" id="KW-0472">Membrane</keyword>
<name>A0A520XDT8_9DELT</name>
<dbReference type="EMBL" id="SHMQ01000011">
    <property type="protein sequence ID" value="RZV39306.1"/>
    <property type="molecule type" value="Genomic_DNA"/>
</dbReference>
<sequence length="104" mass="12188">MTQKKQNKAINAQGYTEFKIYSEIHGKITRFGLEIYDWAFFIFLTTASILIFKKAIIIAILSDTATLIFIKKYKKNKPDFYTNSLLSFIFAKKELYVLNSEKEK</sequence>
<gene>
    <name evidence="2" type="ORF">EVJ48_05100</name>
</gene>
<proteinExistence type="predicted"/>
<reference evidence="2 3" key="1">
    <citation type="submission" date="2019-01" db="EMBL/GenBank/DDBJ databases">
        <title>Insights into ecological role of a new deltaproteobacterial order Candidatus Sinidesulfobacterales (Sva0485) by metagenomics and metatranscriptomics.</title>
        <authorList>
            <person name="Tan S."/>
            <person name="Liu J."/>
            <person name="Fang Y."/>
            <person name="Hedlund B."/>
            <person name="Lian Z.-H."/>
            <person name="Huang L.-Y."/>
            <person name="Li J.-T."/>
            <person name="Huang L.-N."/>
            <person name="Li W.-J."/>
            <person name="Jiang H.-C."/>
            <person name="Dong H.-L."/>
            <person name="Shu W.-S."/>
        </authorList>
    </citation>
    <scope>NUCLEOTIDE SEQUENCE [LARGE SCALE GENOMIC DNA]</scope>
    <source>
        <strain evidence="2">AP4</strain>
    </source>
</reference>
<accession>A0A520XDT8</accession>
<evidence type="ECO:0000313" key="3">
    <source>
        <dbReference type="Proteomes" id="UP000322454"/>
    </source>
</evidence>
<evidence type="ECO:0000256" key="1">
    <source>
        <dbReference type="SAM" id="Phobius"/>
    </source>
</evidence>
<feature type="transmembrane region" description="Helical" evidence="1">
    <location>
        <begin position="38"/>
        <end position="70"/>
    </location>
</feature>
<protein>
    <submittedName>
        <fullName evidence="2">Uncharacterized protein</fullName>
    </submittedName>
</protein>